<evidence type="ECO:0000313" key="2">
    <source>
        <dbReference type="EMBL" id="TVU65488.1"/>
    </source>
</evidence>
<organism evidence="2 3">
    <name type="scientific">Paenarthrobacter nitroguajacolicus</name>
    <name type="common">Arthrobacter nitroguajacolicus</name>
    <dbReference type="NCBI Taxonomy" id="211146"/>
    <lineage>
        <taxon>Bacteria</taxon>
        <taxon>Bacillati</taxon>
        <taxon>Actinomycetota</taxon>
        <taxon>Actinomycetes</taxon>
        <taxon>Micrococcales</taxon>
        <taxon>Micrococcaceae</taxon>
        <taxon>Paenarthrobacter</taxon>
    </lineage>
</organism>
<feature type="transmembrane region" description="Helical" evidence="1">
    <location>
        <begin position="141"/>
        <end position="163"/>
    </location>
</feature>
<feature type="transmembrane region" description="Helical" evidence="1">
    <location>
        <begin position="221"/>
        <end position="238"/>
    </location>
</feature>
<keyword evidence="1" id="KW-0472">Membrane</keyword>
<dbReference type="PANTHER" id="PTHR20992:SF9">
    <property type="entry name" value="AT15442P-RELATED"/>
    <property type="match status" value="1"/>
</dbReference>
<reference evidence="2 3" key="1">
    <citation type="submission" date="2019-07" db="EMBL/GenBank/DDBJ databases">
        <title>Diversity of Bacteria from Kongsfjorden, Arctic.</title>
        <authorList>
            <person name="Yu Y."/>
        </authorList>
    </citation>
    <scope>NUCLEOTIDE SEQUENCE [LARGE SCALE GENOMIC DNA]</scope>
    <source>
        <strain evidence="2 3">SM1928</strain>
    </source>
</reference>
<feature type="transmembrane region" description="Helical" evidence="1">
    <location>
        <begin position="245"/>
        <end position="268"/>
    </location>
</feature>
<feature type="transmembrane region" description="Helical" evidence="1">
    <location>
        <begin position="117"/>
        <end position="135"/>
    </location>
</feature>
<dbReference type="OrthoDB" id="8061853at2"/>
<evidence type="ECO:0000313" key="3">
    <source>
        <dbReference type="Proteomes" id="UP000316500"/>
    </source>
</evidence>
<accession>A0A558H8N2</accession>
<keyword evidence="1" id="KW-0812">Transmembrane</keyword>
<dbReference type="RefSeq" id="WP_144648554.1">
    <property type="nucleotide sequence ID" value="NZ_VNFK01000003.1"/>
</dbReference>
<gene>
    <name evidence="2" type="ORF">FQP90_04590</name>
</gene>
<keyword evidence="1" id="KW-1133">Transmembrane helix</keyword>
<dbReference type="Pfam" id="PF04087">
    <property type="entry name" value="DUF389"/>
    <property type="match status" value="1"/>
</dbReference>
<protein>
    <submittedName>
        <fullName evidence="2">DUF389 domain-containing protein</fullName>
    </submittedName>
</protein>
<feature type="transmembrane region" description="Helical" evidence="1">
    <location>
        <begin position="280"/>
        <end position="301"/>
    </location>
</feature>
<feature type="transmembrane region" description="Helical" evidence="1">
    <location>
        <begin position="175"/>
        <end position="201"/>
    </location>
</feature>
<dbReference type="EMBL" id="VNFK01000003">
    <property type="protein sequence ID" value="TVU65488.1"/>
    <property type="molecule type" value="Genomic_DNA"/>
</dbReference>
<proteinExistence type="predicted"/>
<sequence>MMVQLRLCVPADLSQAVLECCLAQTGTAETAHHRGASVVPPGDLITVQIARESAEELIGRLHVLRVPELGSISISSPDLVLSARADEAEASAPGESADSVIWDEVSRQTGEDSKLTWSYLAFLLIATQLAAIGIVTDSTIAIVGAMVVGPEFGPLAALAVGLVERKWRLIRASALALGVGFPLAMVVTAAAAWLSIPLGLFPLDALERGSAVEFIYHPGPYSLIVAALAGAAGMLSMISHRSSALVGVFISVTTVPAAGYVAVALVLGEYNKAAGSAMQLALNLVGIVSAAVAVLLFYRLIGKRVSPSRRRPTVGGRSLVSRRAR</sequence>
<comment type="caution">
    <text evidence="2">The sequence shown here is derived from an EMBL/GenBank/DDBJ whole genome shotgun (WGS) entry which is preliminary data.</text>
</comment>
<dbReference type="Proteomes" id="UP000316500">
    <property type="component" value="Unassembled WGS sequence"/>
</dbReference>
<dbReference type="AlphaFoldDB" id="A0A558H8N2"/>
<name>A0A558H8N2_PAENT</name>
<dbReference type="PANTHER" id="PTHR20992">
    <property type="entry name" value="AT15442P-RELATED"/>
    <property type="match status" value="1"/>
</dbReference>
<dbReference type="InterPro" id="IPR005240">
    <property type="entry name" value="DUF389"/>
</dbReference>
<evidence type="ECO:0000256" key="1">
    <source>
        <dbReference type="SAM" id="Phobius"/>
    </source>
</evidence>